<gene>
    <name evidence="1" type="ORF">Q4490_10210</name>
</gene>
<protein>
    <submittedName>
        <fullName evidence="1">DUF4892 domain-containing protein</fullName>
    </submittedName>
</protein>
<dbReference type="EMBL" id="JAUOPG010000006">
    <property type="protein sequence ID" value="MDO6453938.1"/>
    <property type="molecule type" value="Genomic_DNA"/>
</dbReference>
<dbReference type="AlphaFoldDB" id="A0AAW7XM04"/>
<name>A0AAW7XM04_9GAMM</name>
<organism evidence="1 2">
    <name type="scientific">Neptunomonas phycophila</name>
    <dbReference type="NCBI Taxonomy" id="1572645"/>
    <lineage>
        <taxon>Bacteria</taxon>
        <taxon>Pseudomonadati</taxon>
        <taxon>Pseudomonadota</taxon>
        <taxon>Gammaproteobacteria</taxon>
        <taxon>Oceanospirillales</taxon>
        <taxon>Oceanospirillaceae</taxon>
        <taxon>Neptunomonas</taxon>
    </lineage>
</organism>
<comment type="caution">
    <text evidence="1">The sequence shown here is derived from an EMBL/GenBank/DDBJ whole genome shotgun (WGS) entry which is preliminary data.</text>
</comment>
<accession>A0AAW7XM04</accession>
<dbReference type="InterPro" id="IPR032608">
    <property type="entry name" value="DUF4892"/>
</dbReference>
<dbReference type="Pfam" id="PF16234">
    <property type="entry name" value="DUF4892"/>
    <property type="match status" value="1"/>
</dbReference>
<dbReference type="Proteomes" id="UP001169862">
    <property type="component" value="Unassembled WGS sequence"/>
</dbReference>
<proteinExistence type="predicted"/>
<dbReference type="RefSeq" id="WP_303550333.1">
    <property type="nucleotide sequence ID" value="NZ_JAUOPG010000006.1"/>
</dbReference>
<sequence>MIINTVKSFIEKALLVGLFGLSLGVMPQALAASDVRGSSDDTSIDRYRGSWIVNYRLTPDADYRLVLGGIETVNGVERPESSQRLSGQLTRITYQIPQGTRTRELNRFFTDQLKESDAELLFTCNGRACGSSTVWANQVFNESTLLGLVDSQFVITAKLPGQYAVVYIVERGNRKVYAHLDLIETDAAARIGADALDQGFAILAIDQQPDIDVITQINQQIVQEGRQATLVVHHKGNGFEDALEKSQRLAEQLSASLLARNVDIPVTSVGAWVPSVLQKFTSVVVLVIEG</sequence>
<reference evidence="1" key="1">
    <citation type="submission" date="2023-07" db="EMBL/GenBank/DDBJ databases">
        <title>Genome content predicts the carbon catabolic preferences of heterotrophic bacteria.</title>
        <authorList>
            <person name="Gralka M."/>
        </authorList>
    </citation>
    <scope>NUCLEOTIDE SEQUENCE</scope>
    <source>
        <strain evidence="1">I2M16</strain>
    </source>
</reference>
<evidence type="ECO:0000313" key="1">
    <source>
        <dbReference type="EMBL" id="MDO6453938.1"/>
    </source>
</evidence>
<evidence type="ECO:0000313" key="2">
    <source>
        <dbReference type="Proteomes" id="UP001169862"/>
    </source>
</evidence>